<dbReference type="SUPFAM" id="SSF46579">
    <property type="entry name" value="Prefoldin"/>
    <property type="match status" value="1"/>
</dbReference>
<accession>A0ABR2LC30</accession>
<sequence>MAELEVLASDQEKINKFGNLNTQCVALKMELEKLEKKKEQYGNANDDLEEAQMMETFDKVLYQVGTAFVELPVDTALEEVGKEKAEIEAKANSLKAQISEKESEMDVLRTALYAKFGRDNINLG</sequence>
<gene>
    <name evidence="4" type="ORF">M9Y10_002965</name>
</gene>
<evidence type="ECO:0000256" key="1">
    <source>
        <dbReference type="ARBA" id="ARBA00008045"/>
    </source>
</evidence>
<keyword evidence="3" id="KW-0175">Coiled coil</keyword>
<evidence type="ECO:0000313" key="5">
    <source>
        <dbReference type="Proteomes" id="UP001470230"/>
    </source>
</evidence>
<organism evidence="4 5">
    <name type="scientific">Tritrichomonas musculus</name>
    <dbReference type="NCBI Taxonomy" id="1915356"/>
    <lineage>
        <taxon>Eukaryota</taxon>
        <taxon>Metamonada</taxon>
        <taxon>Parabasalia</taxon>
        <taxon>Tritrichomonadida</taxon>
        <taxon>Tritrichomonadidae</taxon>
        <taxon>Tritrichomonas</taxon>
    </lineage>
</organism>
<evidence type="ECO:0000256" key="3">
    <source>
        <dbReference type="SAM" id="Coils"/>
    </source>
</evidence>
<comment type="caution">
    <text evidence="4">The sequence shown here is derived from an EMBL/GenBank/DDBJ whole genome shotgun (WGS) entry which is preliminary data.</text>
</comment>
<evidence type="ECO:0000313" key="4">
    <source>
        <dbReference type="EMBL" id="KAK8900636.1"/>
    </source>
</evidence>
<keyword evidence="2" id="KW-0143">Chaperone</keyword>
<dbReference type="PANTHER" id="PTHR21100:SF9">
    <property type="entry name" value="PREFOLDIN SUBUNIT 4"/>
    <property type="match status" value="1"/>
</dbReference>
<dbReference type="Proteomes" id="UP001470230">
    <property type="component" value="Unassembled WGS sequence"/>
</dbReference>
<protein>
    <submittedName>
        <fullName evidence="4">Prefoldin subunit 4</fullName>
    </submittedName>
</protein>
<dbReference type="InterPro" id="IPR002777">
    <property type="entry name" value="PFD_beta-like"/>
</dbReference>
<keyword evidence="5" id="KW-1185">Reference proteome</keyword>
<dbReference type="EMBL" id="JAPFFF010000001">
    <property type="protein sequence ID" value="KAK8900636.1"/>
    <property type="molecule type" value="Genomic_DNA"/>
</dbReference>
<dbReference type="InterPro" id="IPR009053">
    <property type="entry name" value="Prefoldin"/>
</dbReference>
<dbReference type="InterPro" id="IPR016661">
    <property type="entry name" value="PFDN4"/>
</dbReference>
<comment type="similarity">
    <text evidence="1">Belongs to the prefoldin subunit beta family.</text>
</comment>
<name>A0ABR2LC30_9EUKA</name>
<proteinExistence type="inferred from homology"/>
<dbReference type="Gene3D" id="1.10.287.370">
    <property type="match status" value="1"/>
</dbReference>
<dbReference type="Pfam" id="PF01920">
    <property type="entry name" value="Prefoldin_2"/>
    <property type="match status" value="1"/>
</dbReference>
<dbReference type="PANTHER" id="PTHR21100">
    <property type="entry name" value="PREFOLDIN SUBUNIT 4"/>
    <property type="match status" value="1"/>
</dbReference>
<feature type="coiled-coil region" evidence="3">
    <location>
        <begin position="17"/>
        <end position="111"/>
    </location>
</feature>
<reference evidence="4 5" key="1">
    <citation type="submission" date="2024-04" db="EMBL/GenBank/DDBJ databases">
        <title>Tritrichomonas musculus Genome.</title>
        <authorList>
            <person name="Alves-Ferreira E."/>
            <person name="Grigg M."/>
            <person name="Lorenzi H."/>
            <person name="Galac M."/>
        </authorList>
    </citation>
    <scope>NUCLEOTIDE SEQUENCE [LARGE SCALE GENOMIC DNA]</scope>
    <source>
        <strain evidence="4 5">EAF2021</strain>
    </source>
</reference>
<evidence type="ECO:0000256" key="2">
    <source>
        <dbReference type="ARBA" id="ARBA00023186"/>
    </source>
</evidence>